<feature type="compositionally biased region" description="Low complexity" evidence="4">
    <location>
        <begin position="83"/>
        <end position="97"/>
    </location>
</feature>
<sequence>MARTTSFATLLSLLLFLVGSSILSVPGPLAVRAAVTEPAFDVLHGVMDIDNLAARQLSLPKKPPTAPPTKPPTAPAKLPPVKLPSAGPVQATPAAPVKAPPVVPAKVTSAAPVKVTSAPLVKATSVAPVKATSLASVKASSVPVKASSPPLQVSAAASTVASTIATPAASTIVSSAISSVASSVAPTEATPIVSTKAAAANASIAATASGVSASPSAPSAAACAVKRAGTSGVTAAAECGTCDPCDITCDPNVQDFATRRRRSVEDAASAAGIRVLYGNNTSDPFLPGEDARIHILTGRANPQLVFDCSRVPNICQNICYGVNCRRHPLTLTKYSDNKPLCTAARLRNSCGERNNRCSPIKGFPSGHSCDEYPFASTAEGQSAGKNGAKTSVTRCVPKSENDSQGGSVSSFYRNIDQGTKFDVVLNFGRGQTAGPGYCAANAAAPGGACETLTDSQQDGLIVAAFQFMRIYASESTLPDADSLLGVRDDLHFHLHARGANKDGSVPTYKNPKASIEDRVNDLLPRMSVQEKVAQIIQGDLDGWMDLDDPLDDTKAYNESGLVAMMSTKAGSIWGGYLMPWDKFVYGVTVGQKYLMENTTLGIPAMFQSEGLHGFTNNGTTWPSPIGLAASFNTDLVQKAAATIAEEAEGLGFSQLFAPVLDLSRELRWGRVEENFGEDPFLTGEMGHAYITGMQSGRRRNASSTATARMASTCKHFAAFGSPQGGLNIAQVSGGERELRTMYLKPFNRACVESLAIMTAYSSYDGIPAIANSHLLTEILREEWGYKYWVTTDAGSVDLLITLHGTCDTRECAAKTALENGLSGEMGGGTYTYLTLPDQIKAGTVNASALDETVKAMLRTKFTLGLFENPYPYEDYLSTLRTPATRALLHQMEQEAIVLLENHNNLLPLKTDIGSIALIGPQVDRVSYGDYVFFNASLNGISPLAGFTQHLSNTSVKVNYAEGCKLWSNDQSGFSAAVTAAKESDVAIVMVGTWSLDQTLLWTPGTNATTGEHVDLSDLGLVGAQLDLVKAVKATGKPMAVVLVSGKPVAEPWIQANADAVIQQFYPGELGGLALAEIVFGAANPSGKLPVSFPRSVGTTPVFYNYLKGSRPVDAGEIMNDGTLYVLDSPVPIWSFGHGLSYTTFNYTELKLSRSSISIADDFTVIVYMIDLISSVVTPNQELIGFAKVEILAGGSETVSIPVVSSQLSVWSLKNSWVVEPGTFIIKIGTSDQTFLNTNLTIH</sequence>
<feature type="compositionally biased region" description="Pro residues" evidence="4">
    <location>
        <begin position="61"/>
        <end position="82"/>
    </location>
</feature>
<dbReference type="InterPro" id="IPR026891">
    <property type="entry name" value="Fn3-like"/>
</dbReference>
<feature type="region of interest" description="Disordered" evidence="4">
    <location>
        <begin position="378"/>
        <end position="409"/>
    </location>
</feature>
<evidence type="ECO:0000256" key="1">
    <source>
        <dbReference type="ARBA" id="ARBA00005336"/>
    </source>
</evidence>
<evidence type="ECO:0000256" key="2">
    <source>
        <dbReference type="ARBA" id="ARBA00022801"/>
    </source>
</evidence>
<organism evidence="7 8">
    <name type="scientific">Dentipellis fragilis</name>
    <dbReference type="NCBI Taxonomy" id="205917"/>
    <lineage>
        <taxon>Eukaryota</taxon>
        <taxon>Fungi</taxon>
        <taxon>Dikarya</taxon>
        <taxon>Basidiomycota</taxon>
        <taxon>Agaricomycotina</taxon>
        <taxon>Agaricomycetes</taxon>
        <taxon>Russulales</taxon>
        <taxon>Hericiaceae</taxon>
        <taxon>Dentipellis</taxon>
    </lineage>
</organism>
<dbReference type="FunFam" id="3.40.50.1700:FF:000009">
    <property type="entry name" value="Periplasmic beta-glucosidase"/>
    <property type="match status" value="1"/>
</dbReference>
<evidence type="ECO:0000256" key="3">
    <source>
        <dbReference type="ARBA" id="ARBA00023295"/>
    </source>
</evidence>
<dbReference type="AlphaFoldDB" id="A0A4Y9YNK8"/>
<dbReference type="InterPro" id="IPR013783">
    <property type="entry name" value="Ig-like_fold"/>
</dbReference>
<evidence type="ECO:0000256" key="5">
    <source>
        <dbReference type="SAM" id="SignalP"/>
    </source>
</evidence>
<feature type="domain" description="Fibronectin type III-like" evidence="6">
    <location>
        <begin position="1162"/>
        <end position="1231"/>
    </location>
</feature>
<keyword evidence="8" id="KW-1185">Reference proteome</keyword>
<dbReference type="Pfam" id="PF14310">
    <property type="entry name" value="Fn3-like"/>
    <property type="match status" value="1"/>
</dbReference>
<dbReference type="Pfam" id="PF01915">
    <property type="entry name" value="Glyco_hydro_3_C"/>
    <property type="match status" value="1"/>
</dbReference>
<feature type="signal peptide" evidence="5">
    <location>
        <begin position="1"/>
        <end position="20"/>
    </location>
</feature>
<dbReference type="InterPro" id="IPR001764">
    <property type="entry name" value="Glyco_hydro_3_N"/>
</dbReference>
<feature type="compositionally biased region" description="Polar residues" evidence="4">
    <location>
        <begin position="378"/>
        <end position="393"/>
    </location>
</feature>
<dbReference type="InterPro" id="IPR036962">
    <property type="entry name" value="Glyco_hydro_3_N_sf"/>
</dbReference>
<dbReference type="Gene3D" id="2.60.40.10">
    <property type="entry name" value="Immunoglobulins"/>
    <property type="match status" value="1"/>
</dbReference>
<comment type="caution">
    <text evidence="7">The sequence shown here is derived from an EMBL/GenBank/DDBJ whole genome shotgun (WGS) entry which is preliminary data.</text>
</comment>
<dbReference type="InterPro" id="IPR002772">
    <property type="entry name" value="Glyco_hydro_3_C"/>
</dbReference>
<gene>
    <name evidence="7" type="ORF">EVG20_g6380</name>
</gene>
<dbReference type="Gene3D" id="3.40.50.1700">
    <property type="entry name" value="Glycoside hydrolase family 3 C-terminal domain"/>
    <property type="match status" value="1"/>
</dbReference>
<dbReference type="InterPro" id="IPR017853">
    <property type="entry name" value="GH"/>
</dbReference>
<dbReference type="SUPFAM" id="SSF52279">
    <property type="entry name" value="Beta-D-glucan exohydrolase, C-terminal domain"/>
    <property type="match status" value="1"/>
</dbReference>
<accession>A0A4Y9YNK8</accession>
<reference evidence="7 8" key="1">
    <citation type="submission" date="2019-02" db="EMBL/GenBank/DDBJ databases">
        <title>Genome sequencing of the rare red list fungi Dentipellis fragilis.</title>
        <authorList>
            <person name="Buettner E."/>
            <person name="Kellner H."/>
        </authorList>
    </citation>
    <scope>NUCLEOTIDE SEQUENCE [LARGE SCALE GENOMIC DNA]</scope>
    <source>
        <strain evidence="7 8">DSM 105465</strain>
    </source>
</reference>
<dbReference type="SMART" id="SM01217">
    <property type="entry name" value="Fn3_like"/>
    <property type="match status" value="1"/>
</dbReference>
<feature type="chain" id="PRO_5021321181" description="Fibronectin type III-like domain-containing protein" evidence="5">
    <location>
        <begin position="21"/>
        <end position="1242"/>
    </location>
</feature>
<dbReference type="STRING" id="205917.A0A4Y9YNK8"/>
<dbReference type="GO" id="GO:0009251">
    <property type="term" value="P:glucan catabolic process"/>
    <property type="evidence" value="ECO:0007669"/>
    <property type="project" value="TreeGrafter"/>
</dbReference>
<dbReference type="InterPro" id="IPR029476">
    <property type="entry name" value="DNase_NucA_NucB"/>
</dbReference>
<evidence type="ECO:0000259" key="6">
    <source>
        <dbReference type="SMART" id="SM01217"/>
    </source>
</evidence>
<feature type="region of interest" description="Disordered" evidence="4">
    <location>
        <begin position="58"/>
        <end position="97"/>
    </location>
</feature>
<comment type="similarity">
    <text evidence="1">Belongs to the glycosyl hydrolase 3 family.</text>
</comment>
<dbReference type="InterPro" id="IPR036881">
    <property type="entry name" value="Glyco_hydro_3_C_sf"/>
</dbReference>
<dbReference type="PANTHER" id="PTHR30620:SF117">
    <property type="entry name" value="BETA-1,4-XYLOSIDASE (EUROFUNG)"/>
    <property type="match status" value="1"/>
</dbReference>
<dbReference type="GO" id="GO:0008422">
    <property type="term" value="F:beta-glucosidase activity"/>
    <property type="evidence" value="ECO:0007669"/>
    <property type="project" value="TreeGrafter"/>
</dbReference>
<dbReference type="InterPro" id="IPR051915">
    <property type="entry name" value="Cellulose_Degrad_GH3"/>
</dbReference>
<keyword evidence="3" id="KW-0326">Glycosidase</keyword>
<dbReference type="EMBL" id="SEOQ01000423">
    <property type="protein sequence ID" value="TFY63293.1"/>
    <property type="molecule type" value="Genomic_DNA"/>
</dbReference>
<protein>
    <recommendedName>
        <fullName evidence="6">Fibronectin type III-like domain-containing protein</fullName>
    </recommendedName>
</protein>
<name>A0A4Y9YNK8_9AGAM</name>
<dbReference type="Pfam" id="PF14040">
    <property type="entry name" value="DNase_NucA_NucB"/>
    <property type="match status" value="1"/>
</dbReference>
<dbReference type="Pfam" id="PF00933">
    <property type="entry name" value="Glyco_hydro_3"/>
    <property type="match status" value="1"/>
</dbReference>
<keyword evidence="5" id="KW-0732">Signal</keyword>
<dbReference type="SUPFAM" id="SSF51445">
    <property type="entry name" value="(Trans)glycosidases"/>
    <property type="match status" value="1"/>
</dbReference>
<dbReference type="Gene3D" id="3.20.20.300">
    <property type="entry name" value="Glycoside hydrolase, family 3, N-terminal domain"/>
    <property type="match status" value="1"/>
</dbReference>
<evidence type="ECO:0000313" key="7">
    <source>
        <dbReference type="EMBL" id="TFY63293.1"/>
    </source>
</evidence>
<evidence type="ECO:0000313" key="8">
    <source>
        <dbReference type="Proteomes" id="UP000298327"/>
    </source>
</evidence>
<dbReference type="Proteomes" id="UP000298327">
    <property type="component" value="Unassembled WGS sequence"/>
</dbReference>
<dbReference type="OrthoDB" id="2123594at2759"/>
<proteinExistence type="inferred from homology"/>
<evidence type="ECO:0000256" key="4">
    <source>
        <dbReference type="SAM" id="MobiDB-lite"/>
    </source>
</evidence>
<dbReference type="PRINTS" id="PR00133">
    <property type="entry name" value="GLHYDRLASE3"/>
</dbReference>
<keyword evidence="2" id="KW-0378">Hydrolase</keyword>
<dbReference type="PANTHER" id="PTHR30620">
    <property type="entry name" value="PERIPLASMIC BETA-GLUCOSIDASE-RELATED"/>
    <property type="match status" value="1"/>
</dbReference>